<evidence type="ECO:0000313" key="2">
    <source>
        <dbReference type="Proteomes" id="UP000055136"/>
    </source>
</evidence>
<protein>
    <submittedName>
        <fullName evidence="1">Uncharacterized protein</fullName>
    </submittedName>
</protein>
<dbReference type="KEGG" id="tee:Tel_11210"/>
<proteinExistence type="predicted"/>
<name>A0A0S2TET6_9GAMM</name>
<dbReference type="EMBL" id="CP013099">
    <property type="protein sequence ID" value="ALP53656.1"/>
    <property type="molecule type" value="Genomic_DNA"/>
</dbReference>
<sequence length="208" mass="23484">MFESHLMQVDEAPELFADAVLVDAADNLLFLSLWGRDTALQEFLARLSLPSHEGGLDSFFLRPENTENGLPRRKLVQIGDTDRLDHYSGRMPTNIFGDMAHLWLFNRLVTEPDLANRRTIVLFKPDEVSTGAGREVVHGRIWQLTKAICHLPLLDHWIEPVTEAFRSRDWIKDFDGIGIHAAMIDLNLGEEVETVITGLVRDGSLTLA</sequence>
<dbReference type="Proteomes" id="UP000055136">
    <property type="component" value="Chromosome"/>
</dbReference>
<evidence type="ECO:0000313" key="1">
    <source>
        <dbReference type="EMBL" id="ALP53656.1"/>
    </source>
</evidence>
<dbReference type="AlphaFoldDB" id="A0A0S2TET6"/>
<accession>A0A0S2TET6</accession>
<dbReference type="STRING" id="1748243.Tel_11210"/>
<keyword evidence="2" id="KW-1185">Reference proteome</keyword>
<organism evidence="1 2">
    <name type="scientific">Candidatus Tenderia electrophaga</name>
    <dbReference type="NCBI Taxonomy" id="1748243"/>
    <lineage>
        <taxon>Bacteria</taxon>
        <taxon>Pseudomonadati</taxon>
        <taxon>Pseudomonadota</taxon>
        <taxon>Gammaproteobacteria</taxon>
        <taxon>Candidatus Tenderiales</taxon>
        <taxon>Candidatus Tenderiaceae</taxon>
        <taxon>Candidatus Tenderia</taxon>
    </lineage>
</organism>
<gene>
    <name evidence="1" type="ORF">Tel_11210</name>
</gene>
<reference evidence="1" key="1">
    <citation type="submission" date="2015-10" db="EMBL/GenBank/DDBJ databases">
        <title>Description of Candidatus Tenderia electrophaga gen. nov, sp. nov., an Uncultivated Electroautotroph from a Biocathode Enrichment.</title>
        <authorList>
            <person name="Eddie B.J."/>
            <person name="Malanoski A.P."/>
            <person name="Wang Z."/>
            <person name="Hall R.J."/>
            <person name="Oh S.D."/>
            <person name="Heiner C."/>
            <person name="Lin B."/>
            <person name="Strycharz-Glaven S.M."/>
        </authorList>
    </citation>
    <scope>NUCLEOTIDE SEQUENCE [LARGE SCALE GENOMIC DNA]</scope>
    <source>
        <strain evidence="1">NRL1</strain>
    </source>
</reference>